<evidence type="ECO:0000313" key="2">
    <source>
        <dbReference type="Proteomes" id="UP000640912"/>
    </source>
</evidence>
<sequence>MLTTRGKVYRLTQKQSDHMKPSNHVIYIWNQGNRLEFAPRGWQANGFWIVRRNGRKCLLMQEGASIIPYYK</sequence>
<reference evidence="1 2" key="1">
    <citation type="journal article" date="2021" name="Microorganisms">
        <title>Dual Inhibition of Salmonella enterica and Clostridium perfringens by New Probiotic Candidates Isolated from Chicken Intestinal Mucosa.</title>
        <authorList>
            <person name="Lone A."/>
            <person name="Mottawea W."/>
            <person name="Ait Chait Y."/>
            <person name="Hammami R."/>
        </authorList>
    </citation>
    <scope>NUCLEOTIDE SEQUENCE [LARGE SCALE GENOMIC DNA]</scope>
    <source>
        <strain evidence="1 2">A12</strain>
    </source>
</reference>
<evidence type="ECO:0000313" key="1">
    <source>
        <dbReference type="EMBL" id="MBL1072742.1"/>
    </source>
</evidence>
<organism evidence="1 2">
    <name type="scientific">Lactobacillus kitasatonis</name>
    <dbReference type="NCBI Taxonomy" id="237446"/>
    <lineage>
        <taxon>Bacteria</taxon>
        <taxon>Bacillati</taxon>
        <taxon>Bacillota</taxon>
        <taxon>Bacilli</taxon>
        <taxon>Lactobacillales</taxon>
        <taxon>Lactobacillaceae</taxon>
        <taxon>Lactobacillus</taxon>
    </lineage>
</organism>
<dbReference type="RefSeq" id="WP_202018708.1">
    <property type="nucleotide sequence ID" value="NZ_JAEHNR010000127.1"/>
</dbReference>
<name>A0ABS1LWT0_9LACO</name>
<comment type="caution">
    <text evidence="1">The sequence shown here is derived from an EMBL/GenBank/DDBJ whole genome shotgun (WGS) entry which is preliminary data.</text>
</comment>
<accession>A0ABS1LWT0</accession>
<keyword evidence="2" id="KW-1185">Reference proteome</keyword>
<dbReference type="Proteomes" id="UP000640912">
    <property type="component" value="Unassembled WGS sequence"/>
</dbReference>
<proteinExistence type="predicted"/>
<dbReference type="EMBL" id="JAEHNR010000127">
    <property type="protein sequence ID" value="MBL1072742.1"/>
    <property type="molecule type" value="Genomic_DNA"/>
</dbReference>
<gene>
    <name evidence="1" type="ORF">JEM47_09950</name>
</gene>
<protein>
    <submittedName>
        <fullName evidence="1">Uncharacterized protein</fullName>
    </submittedName>
</protein>